<gene>
    <name evidence="1" type="ORF">MENT_LOCUS26110</name>
</gene>
<protein>
    <submittedName>
        <fullName evidence="1">Uncharacterized protein</fullName>
    </submittedName>
</protein>
<comment type="caution">
    <text evidence="1">The sequence shown here is derived from an EMBL/GenBank/DDBJ whole genome shotgun (WGS) entry which is preliminary data.</text>
</comment>
<proteinExistence type="predicted"/>
<accession>A0A6V7VHM5</accession>
<dbReference type="AlphaFoldDB" id="A0A6V7VHM5"/>
<evidence type="ECO:0000313" key="1">
    <source>
        <dbReference type="EMBL" id="CAD2174449.1"/>
    </source>
</evidence>
<dbReference type="OrthoDB" id="5889994at2759"/>
<dbReference type="Proteomes" id="UP000580250">
    <property type="component" value="Unassembled WGS sequence"/>
</dbReference>
<dbReference type="EMBL" id="CAJEWN010000235">
    <property type="protein sequence ID" value="CAD2174449.1"/>
    <property type="molecule type" value="Genomic_DNA"/>
</dbReference>
<name>A0A6V7VHM5_MELEN</name>
<evidence type="ECO:0000313" key="2">
    <source>
        <dbReference type="Proteomes" id="UP000580250"/>
    </source>
</evidence>
<reference evidence="1 2" key="1">
    <citation type="submission" date="2020-08" db="EMBL/GenBank/DDBJ databases">
        <authorList>
            <person name="Koutsovoulos G."/>
            <person name="Danchin GJ E."/>
        </authorList>
    </citation>
    <scope>NUCLEOTIDE SEQUENCE [LARGE SCALE GENOMIC DNA]</scope>
</reference>
<sequence>MVNTHHSIPYLNSDQCMLRPGQKEHASYDLIFAREEIHLCDELLLCYPSQLNGNNTRNGIIASIPYRLREGKNSIITYKCEQKRKEFCEKAKNKPLCSLGKPASTLWHGIMIKTEYIPVYQNKSHTFANFVTTISLSITKKK</sequence>
<organism evidence="1 2">
    <name type="scientific">Meloidogyne enterolobii</name>
    <name type="common">Root-knot nematode worm</name>
    <name type="synonym">Meloidogyne mayaguensis</name>
    <dbReference type="NCBI Taxonomy" id="390850"/>
    <lineage>
        <taxon>Eukaryota</taxon>
        <taxon>Metazoa</taxon>
        <taxon>Ecdysozoa</taxon>
        <taxon>Nematoda</taxon>
        <taxon>Chromadorea</taxon>
        <taxon>Rhabditida</taxon>
        <taxon>Tylenchina</taxon>
        <taxon>Tylenchomorpha</taxon>
        <taxon>Tylenchoidea</taxon>
        <taxon>Meloidogynidae</taxon>
        <taxon>Meloidogyninae</taxon>
        <taxon>Meloidogyne</taxon>
    </lineage>
</organism>